<dbReference type="Proteomes" id="UP000233654">
    <property type="component" value="Unassembled WGS sequence"/>
</dbReference>
<accession>A0A2N3G5V2</accession>
<evidence type="ECO:0000313" key="2">
    <source>
        <dbReference type="Proteomes" id="UP000233654"/>
    </source>
</evidence>
<organism evidence="1 2">
    <name type="scientific">Candidatus Anoxymicrobium japonicum</name>
    <dbReference type="NCBI Taxonomy" id="2013648"/>
    <lineage>
        <taxon>Bacteria</taxon>
        <taxon>Bacillati</taxon>
        <taxon>Actinomycetota</taxon>
        <taxon>Candidatus Geothermincolia</taxon>
        <taxon>Candidatus Geothermincolales</taxon>
        <taxon>Candidatus Anoxymicrobiaceae</taxon>
        <taxon>Candidatus Anoxymicrobium</taxon>
    </lineage>
</organism>
<protein>
    <submittedName>
        <fullName evidence="1">Uncharacterized protein</fullName>
    </submittedName>
</protein>
<name>A0A2N3G5V2_9ACTN</name>
<gene>
    <name evidence="1" type="ORF">CVT63_04600</name>
</gene>
<dbReference type="EMBL" id="PHEX01000033">
    <property type="protein sequence ID" value="PKQ28083.1"/>
    <property type="molecule type" value="Genomic_DNA"/>
</dbReference>
<dbReference type="InterPro" id="IPR035093">
    <property type="entry name" value="RelE/ParE_toxin_dom_sf"/>
</dbReference>
<sequence length="66" mass="8007">MKLIRELLSVIAADPYDRIHTVKLHGEWEGHRRAKKGDWRVIYLPPEENIIYVVYIRNRTEKTYKK</sequence>
<proteinExistence type="predicted"/>
<evidence type="ECO:0000313" key="1">
    <source>
        <dbReference type="EMBL" id="PKQ28083.1"/>
    </source>
</evidence>
<reference evidence="1 2" key="1">
    <citation type="journal article" date="2017" name="ISME J.">
        <title>Potential for microbial H2 and metal transformations associated with novel bacteria and archaea in deep terrestrial subsurface sediments.</title>
        <authorList>
            <person name="Hernsdorf A.W."/>
            <person name="Amano Y."/>
            <person name="Miyakawa K."/>
            <person name="Ise K."/>
            <person name="Suzuki Y."/>
            <person name="Anantharaman K."/>
            <person name="Probst A."/>
            <person name="Burstein D."/>
            <person name="Thomas B.C."/>
            <person name="Banfield J.F."/>
        </authorList>
    </citation>
    <scope>NUCLEOTIDE SEQUENCE [LARGE SCALE GENOMIC DNA]</scope>
    <source>
        <strain evidence="1">HGW-Actinobacteria-3</strain>
    </source>
</reference>
<dbReference type="Gene3D" id="3.30.2310.20">
    <property type="entry name" value="RelE-like"/>
    <property type="match status" value="1"/>
</dbReference>
<dbReference type="AlphaFoldDB" id="A0A2N3G5V2"/>
<comment type="caution">
    <text evidence="1">The sequence shown here is derived from an EMBL/GenBank/DDBJ whole genome shotgun (WGS) entry which is preliminary data.</text>
</comment>
<dbReference type="SUPFAM" id="SSF143011">
    <property type="entry name" value="RelE-like"/>
    <property type="match status" value="1"/>
</dbReference>